<dbReference type="EMBL" id="JACORU010000001">
    <property type="protein sequence ID" value="MBC5763036.1"/>
    <property type="molecule type" value="Genomic_DNA"/>
</dbReference>
<dbReference type="GO" id="GO:0016491">
    <property type="term" value="F:oxidoreductase activity"/>
    <property type="evidence" value="ECO:0007669"/>
    <property type="project" value="UniProtKB-KW"/>
</dbReference>
<evidence type="ECO:0000256" key="2">
    <source>
        <dbReference type="ARBA" id="ARBA00023002"/>
    </source>
</evidence>
<keyword evidence="1" id="KW-0479">Metal-binding</keyword>
<dbReference type="PANTHER" id="PTHR30004:SF6">
    <property type="entry name" value="D-THREONATE 4-PHOSPHATE DEHYDROGENASE"/>
    <property type="match status" value="1"/>
</dbReference>
<sequence>MRTRPIVATTIGDPCGIGPEIVVKALAKGIPDADHLLIGDARAVASAVELTKSSFEVRAVGSFEDARFHPGCLTVLDPGTLDASDITVGRLSASCGRATVDWWDIATSLARAKAVDAIVKGPVNSEAIRLSGRVAQGAVQAGRTFLFLITGPLRVVHLTDHIPLRDVFGHITRQSVLDLIRLTDRSLRSWGMTAPRIGVAGINPHAYGEEEKVHIEPAIADARAEGIVVDGPVSPDTLFRLGTEGVYDCIVAHYHDQGHIAVKTWRFEGNCALILGEPFIRVSVAHGTAFDIAGKGSADARSMVSAIETATSLAAGRGFAAAG</sequence>
<evidence type="ECO:0000313" key="4">
    <source>
        <dbReference type="EMBL" id="MBC5763036.1"/>
    </source>
</evidence>
<dbReference type="Proteomes" id="UP000596827">
    <property type="component" value="Unassembled WGS sequence"/>
</dbReference>
<organism evidence="4 5">
    <name type="scientific">Ramlibacter albus</name>
    <dbReference type="NCBI Taxonomy" id="2079448"/>
    <lineage>
        <taxon>Bacteria</taxon>
        <taxon>Pseudomonadati</taxon>
        <taxon>Pseudomonadota</taxon>
        <taxon>Betaproteobacteria</taxon>
        <taxon>Burkholderiales</taxon>
        <taxon>Comamonadaceae</taxon>
        <taxon>Ramlibacter</taxon>
    </lineage>
</organism>
<dbReference type="PANTHER" id="PTHR30004">
    <property type="entry name" value="4-HYDROXYTHREONINE-4-PHOSPHATE DEHYDROGENASE"/>
    <property type="match status" value="1"/>
</dbReference>
<evidence type="ECO:0000313" key="5">
    <source>
        <dbReference type="Proteomes" id="UP000596827"/>
    </source>
</evidence>
<keyword evidence="3" id="KW-0520">NAD</keyword>
<name>A0A923M371_9BURK</name>
<dbReference type="Gene3D" id="3.40.718.10">
    <property type="entry name" value="Isopropylmalate Dehydrogenase"/>
    <property type="match status" value="1"/>
</dbReference>
<dbReference type="GO" id="GO:0051287">
    <property type="term" value="F:NAD binding"/>
    <property type="evidence" value="ECO:0007669"/>
    <property type="project" value="InterPro"/>
</dbReference>
<accession>A0A923M371</accession>
<dbReference type="GO" id="GO:0046872">
    <property type="term" value="F:metal ion binding"/>
    <property type="evidence" value="ECO:0007669"/>
    <property type="project" value="UniProtKB-KW"/>
</dbReference>
<proteinExistence type="predicted"/>
<dbReference type="Pfam" id="PF04166">
    <property type="entry name" value="PdxA"/>
    <property type="match status" value="1"/>
</dbReference>
<protein>
    <submittedName>
        <fullName evidence="4">4-hydroxythreonine-4-phosphate dehydrogenase PdxA</fullName>
    </submittedName>
</protein>
<comment type="caution">
    <text evidence="4">The sequence shown here is derived from an EMBL/GenBank/DDBJ whole genome shotgun (WGS) entry which is preliminary data.</text>
</comment>
<evidence type="ECO:0000256" key="1">
    <source>
        <dbReference type="ARBA" id="ARBA00022723"/>
    </source>
</evidence>
<dbReference type="AlphaFoldDB" id="A0A923M371"/>
<dbReference type="SUPFAM" id="SSF53659">
    <property type="entry name" value="Isocitrate/Isopropylmalate dehydrogenase-like"/>
    <property type="match status" value="1"/>
</dbReference>
<keyword evidence="2" id="KW-0560">Oxidoreductase</keyword>
<gene>
    <name evidence="4" type="ORF">H8R02_01125</name>
</gene>
<keyword evidence="5" id="KW-1185">Reference proteome</keyword>
<evidence type="ECO:0000256" key="3">
    <source>
        <dbReference type="ARBA" id="ARBA00023027"/>
    </source>
</evidence>
<dbReference type="InterPro" id="IPR005255">
    <property type="entry name" value="PdxA_fam"/>
</dbReference>
<dbReference type="RefSeq" id="WP_187079506.1">
    <property type="nucleotide sequence ID" value="NZ_JACORU010000001.1"/>
</dbReference>
<reference evidence="4" key="1">
    <citation type="submission" date="2020-08" db="EMBL/GenBank/DDBJ databases">
        <title>Ramlibacter sp. GTP1 16S ribosomal RNA gene genome sequencing and assembly.</title>
        <authorList>
            <person name="Kang M."/>
        </authorList>
    </citation>
    <scope>NUCLEOTIDE SEQUENCE</scope>
    <source>
        <strain evidence="4">GTP1</strain>
    </source>
</reference>